<evidence type="ECO:0000313" key="9">
    <source>
        <dbReference type="EMBL" id="CRH05601.1"/>
    </source>
</evidence>
<feature type="modified residue" description="N6-carboxylysine" evidence="6">
    <location>
        <position position="81"/>
    </location>
</feature>
<protein>
    <recommendedName>
        <fullName evidence="2 7">Beta-lactamase</fullName>
        <ecNumber evidence="2 7">3.5.2.6</ecNumber>
    </recommendedName>
</protein>
<feature type="active site" description="Acyl-ester intermediate" evidence="6">
    <location>
        <position position="78"/>
    </location>
</feature>
<proteinExistence type="inferred from homology"/>
<name>A0A1S7LIC5_MAGMO</name>
<dbReference type="InterPro" id="IPR001460">
    <property type="entry name" value="PCN-bd_Tpept"/>
</dbReference>
<feature type="domain" description="Penicillin-binding protein transpeptidase" evidence="8">
    <location>
        <begin position="70"/>
        <end position="263"/>
    </location>
</feature>
<evidence type="ECO:0000256" key="6">
    <source>
        <dbReference type="PIRSR" id="PIRSR602137-50"/>
    </source>
</evidence>
<evidence type="ECO:0000256" key="5">
    <source>
        <dbReference type="ARBA" id="ARBA00023251"/>
    </source>
</evidence>
<dbReference type="GO" id="GO:0017001">
    <property type="term" value="P:antibiotic catabolic process"/>
    <property type="evidence" value="ECO:0007669"/>
    <property type="project" value="InterPro"/>
</dbReference>
<reference evidence="9" key="1">
    <citation type="submission" date="2015-04" db="EMBL/GenBank/DDBJ databases">
        <authorList>
            <person name="Syromyatnikov M.Y."/>
            <person name="Popov V.N."/>
        </authorList>
    </citation>
    <scope>NUCLEOTIDE SEQUENCE</scope>
    <source>
        <strain evidence="9">MO-1</strain>
    </source>
</reference>
<dbReference type="GO" id="GO:0008800">
    <property type="term" value="F:beta-lactamase activity"/>
    <property type="evidence" value="ECO:0007669"/>
    <property type="project" value="UniProtKB-UniRule"/>
</dbReference>
<keyword evidence="3" id="KW-0732">Signal</keyword>
<evidence type="ECO:0000256" key="1">
    <source>
        <dbReference type="ARBA" id="ARBA00007898"/>
    </source>
</evidence>
<dbReference type="PROSITE" id="PS00337">
    <property type="entry name" value="BETA_LACTAMASE_D"/>
    <property type="match status" value="1"/>
</dbReference>
<dbReference type="GO" id="GO:0008658">
    <property type="term" value="F:penicillin binding"/>
    <property type="evidence" value="ECO:0007669"/>
    <property type="project" value="InterPro"/>
</dbReference>
<dbReference type="EMBL" id="LO017727">
    <property type="protein sequence ID" value="CRH05601.1"/>
    <property type="molecule type" value="Genomic_DNA"/>
</dbReference>
<dbReference type="InterPro" id="IPR002137">
    <property type="entry name" value="Beta-lactam_class-D_AS"/>
</dbReference>
<evidence type="ECO:0000256" key="2">
    <source>
        <dbReference type="ARBA" id="ARBA00012865"/>
    </source>
</evidence>
<dbReference type="EC" id="3.5.2.6" evidence="2 7"/>
<keyword evidence="4 7" id="KW-0378">Hydrolase</keyword>
<organism evidence="9">
    <name type="scientific">Magnetococcus massalia (strain MO-1)</name>
    <dbReference type="NCBI Taxonomy" id="451514"/>
    <lineage>
        <taxon>Bacteria</taxon>
        <taxon>Pseudomonadati</taxon>
        <taxon>Pseudomonadota</taxon>
        <taxon>Magnetococcia</taxon>
        <taxon>Magnetococcales</taxon>
        <taxon>Magnetococcaceae</taxon>
        <taxon>Magnetococcus</taxon>
    </lineage>
</organism>
<dbReference type="SUPFAM" id="SSF56601">
    <property type="entry name" value="beta-lactamase/transpeptidase-like"/>
    <property type="match status" value="1"/>
</dbReference>
<keyword evidence="5 7" id="KW-0046">Antibiotic resistance</keyword>
<dbReference type="Pfam" id="PF00905">
    <property type="entry name" value="Transpeptidase"/>
    <property type="match status" value="1"/>
</dbReference>
<evidence type="ECO:0000259" key="8">
    <source>
        <dbReference type="Pfam" id="PF00905"/>
    </source>
</evidence>
<dbReference type="Gene3D" id="3.40.710.10">
    <property type="entry name" value="DD-peptidase/beta-lactamase superfamily"/>
    <property type="match status" value="1"/>
</dbReference>
<evidence type="ECO:0000256" key="3">
    <source>
        <dbReference type="ARBA" id="ARBA00022729"/>
    </source>
</evidence>
<evidence type="ECO:0000256" key="4">
    <source>
        <dbReference type="ARBA" id="ARBA00022801"/>
    </source>
</evidence>
<sequence length="281" mass="31477">MISFQSMGRFGAFLCLLMGAILFYTPHSRAADLQQDPALAQLFSKAGVNGTLVLQRLDGSQRSIHNPQRAQTRFLPASTFKILNTLIALERGVAKPHMIFKWDGVVRSYKVWNQDLTLSQAFNISCVWCYQQLAQQIGVVGYRAAFAGLSYGTEAPGPELTNFWLEGDLAISALEQIHFLKQLVKQQLPFSPASYTTLKQMMGHDLGQGAILYAKTGWAARVKPQIGWYVGYLQRAGEHWLFALNMEITQPKQLKLRKQLVMDALRLKGLLPPLVQISHEG</sequence>
<accession>A0A1S7LIC5</accession>
<dbReference type="NCBIfam" id="NF012161">
    <property type="entry name" value="bla_class_D_main"/>
    <property type="match status" value="1"/>
</dbReference>
<dbReference type="InterPro" id="IPR012338">
    <property type="entry name" value="Beta-lactam/transpept-like"/>
</dbReference>
<comment type="similarity">
    <text evidence="1 7">Belongs to the class-D beta-lactamase family.</text>
</comment>
<comment type="catalytic activity">
    <reaction evidence="7">
        <text>a beta-lactam + H2O = a substituted beta-amino acid</text>
        <dbReference type="Rhea" id="RHEA:20401"/>
        <dbReference type="ChEBI" id="CHEBI:15377"/>
        <dbReference type="ChEBI" id="CHEBI:35627"/>
        <dbReference type="ChEBI" id="CHEBI:140347"/>
        <dbReference type="EC" id="3.5.2.6"/>
    </reaction>
</comment>
<gene>
    <name evidence="9" type="ORF">MAGMO_1411</name>
</gene>
<dbReference type="GO" id="GO:0046677">
    <property type="term" value="P:response to antibiotic"/>
    <property type="evidence" value="ECO:0007669"/>
    <property type="project" value="UniProtKB-UniRule"/>
</dbReference>
<dbReference type="AlphaFoldDB" id="A0A1S7LIC5"/>
<evidence type="ECO:0000256" key="7">
    <source>
        <dbReference type="RuleBase" id="RU361140"/>
    </source>
</evidence>